<comment type="caution">
    <text evidence="1">The sequence shown here is derived from an EMBL/GenBank/DDBJ whole genome shotgun (WGS) entry which is preliminary data.</text>
</comment>
<reference evidence="1 2" key="1">
    <citation type="journal article" date="2021" name="BMC Genomics">
        <title>Datura genome reveals duplications of psychoactive alkaloid biosynthetic genes and high mutation rate following tissue culture.</title>
        <authorList>
            <person name="Rajewski A."/>
            <person name="Carter-House D."/>
            <person name="Stajich J."/>
            <person name="Litt A."/>
        </authorList>
    </citation>
    <scope>NUCLEOTIDE SEQUENCE [LARGE SCALE GENOMIC DNA]</scope>
    <source>
        <strain evidence="1">AR-01</strain>
    </source>
</reference>
<evidence type="ECO:0000313" key="2">
    <source>
        <dbReference type="Proteomes" id="UP000823775"/>
    </source>
</evidence>
<protein>
    <submittedName>
        <fullName evidence="1">Uncharacterized protein</fullName>
    </submittedName>
</protein>
<organism evidence="1 2">
    <name type="scientific">Datura stramonium</name>
    <name type="common">Jimsonweed</name>
    <name type="synonym">Common thornapple</name>
    <dbReference type="NCBI Taxonomy" id="4076"/>
    <lineage>
        <taxon>Eukaryota</taxon>
        <taxon>Viridiplantae</taxon>
        <taxon>Streptophyta</taxon>
        <taxon>Embryophyta</taxon>
        <taxon>Tracheophyta</taxon>
        <taxon>Spermatophyta</taxon>
        <taxon>Magnoliopsida</taxon>
        <taxon>eudicotyledons</taxon>
        <taxon>Gunneridae</taxon>
        <taxon>Pentapetalae</taxon>
        <taxon>asterids</taxon>
        <taxon>lamiids</taxon>
        <taxon>Solanales</taxon>
        <taxon>Solanaceae</taxon>
        <taxon>Solanoideae</taxon>
        <taxon>Datureae</taxon>
        <taxon>Datura</taxon>
    </lineage>
</organism>
<dbReference type="Proteomes" id="UP000823775">
    <property type="component" value="Unassembled WGS sequence"/>
</dbReference>
<proteinExistence type="predicted"/>
<accession>A0ABS8VBP3</accession>
<evidence type="ECO:0000313" key="1">
    <source>
        <dbReference type="EMBL" id="MCD9644448.1"/>
    </source>
</evidence>
<sequence length="90" mass="10011">METTGRLKEERSVVSIVGRKVKVVPVVEMEGCNGPLDNMVNPATQIDLPLEEMMEVQRAEATCQVEEVRPAEIARRDEANNFATALAERN</sequence>
<dbReference type="EMBL" id="JACEIK010004152">
    <property type="protein sequence ID" value="MCD9644448.1"/>
    <property type="molecule type" value="Genomic_DNA"/>
</dbReference>
<name>A0ABS8VBP3_DATST</name>
<keyword evidence="2" id="KW-1185">Reference proteome</keyword>
<gene>
    <name evidence="1" type="ORF">HAX54_032662</name>
</gene>